<dbReference type="SUPFAM" id="SSF56112">
    <property type="entry name" value="Protein kinase-like (PK-like)"/>
    <property type="match status" value="1"/>
</dbReference>
<keyword evidence="3" id="KW-1185">Reference proteome</keyword>
<dbReference type="AlphaFoldDB" id="A0A397JQ85"/>
<dbReference type="Proteomes" id="UP000266861">
    <property type="component" value="Unassembled WGS sequence"/>
</dbReference>
<organism evidence="2 3">
    <name type="scientific">Diversispora epigaea</name>
    <dbReference type="NCBI Taxonomy" id="1348612"/>
    <lineage>
        <taxon>Eukaryota</taxon>
        <taxon>Fungi</taxon>
        <taxon>Fungi incertae sedis</taxon>
        <taxon>Mucoromycota</taxon>
        <taxon>Glomeromycotina</taxon>
        <taxon>Glomeromycetes</taxon>
        <taxon>Diversisporales</taxon>
        <taxon>Diversisporaceae</taxon>
        <taxon>Diversispora</taxon>
    </lineage>
</organism>
<sequence length="732" mass="84488">MDNLIIEDTFQKENIPFYHYSEFENVKLIDKNAYEATFKISQKTITLKCVSLHDKFILGNFINEVKRYRKLEIYDNVLRFYGITKQENTNNYMIILEHANNGSLRQYLMTNFQKMDWNAKLNLAKQIANALMNLHSNEIIHGKLNSKNIFIHNGNIKLNDFGMAKHASESLKFLTNILSPIQYMDPQYLELFNTIGKNKCSDIFSLGIILWEISSGKPPFEMDSSSNIGLLNNIVKGERETIIPGTPSEYKEIYTDCWNNSGNLRPEISQVVKNLSKIIISDANVEFETSHNFTDEVIALKLEKSNKQSDDDDDLEVQTDLSFIDVSARINKSINDLFEFFIDLYEKQTSKMQPIMIKNYIRERNKNPVKSNKQSDDDDDLEVQTDLSFIDVSARINKSINDLFEFFIDLYEKQTSKMQPIMIKNYIRERNKNPVKVLYEMIKHPSYYWFTSLIGFFYLYGIGTVIDSKMAFEFFSLATNEITDMRNVSFTNPSSTKKLYEINKEIGFIYLANLYLDGQGVEKNMKKAFQIYSKVADQGSLIALNKVAYSYGNGFGIEKNEETAFKLYLKSAEEGYLVAQYNVGYCYTNGKGVLKDETIGFEWYIKSALAGNIWAMCNTGHCYDYGIGVSKDVKEAFKWYLIAAEKEYPLAQYNLGCYANGYGIVEDQAKSFEWFKKAAVNGYTNAQYLVGKYFHEGYETKKDIIKAVHWLNKAQKNGCTSSNSLLEEIINR</sequence>
<dbReference type="STRING" id="1348612.A0A397JQ85"/>
<dbReference type="SMART" id="SM00671">
    <property type="entry name" value="SEL1"/>
    <property type="match status" value="6"/>
</dbReference>
<dbReference type="PANTHER" id="PTHR43628">
    <property type="entry name" value="ACTIVATOR OF C KINASE PROTEIN 1-RELATED"/>
    <property type="match status" value="1"/>
</dbReference>
<dbReference type="InterPro" id="IPR000719">
    <property type="entry name" value="Prot_kinase_dom"/>
</dbReference>
<dbReference type="Pfam" id="PF07714">
    <property type="entry name" value="PK_Tyr_Ser-Thr"/>
    <property type="match status" value="1"/>
</dbReference>
<dbReference type="EMBL" id="PQFF01000035">
    <property type="protein sequence ID" value="RHZ87354.1"/>
    <property type="molecule type" value="Genomic_DNA"/>
</dbReference>
<dbReference type="InterPro" id="IPR011009">
    <property type="entry name" value="Kinase-like_dom_sf"/>
</dbReference>
<dbReference type="InterPro" id="IPR011990">
    <property type="entry name" value="TPR-like_helical_dom_sf"/>
</dbReference>
<accession>A0A397JQ85</accession>
<dbReference type="Pfam" id="PF08238">
    <property type="entry name" value="Sel1"/>
    <property type="match status" value="7"/>
</dbReference>
<reference evidence="2 3" key="1">
    <citation type="submission" date="2018-08" db="EMBL/GenBank/DDBJ databases">
        <title>Genome and evolution of the arbuscular mycorrhizal fungus Diversispora epigaea (formerly Glomus versiforme) and its bacterial endosymbionts.</title>
        <authorList>
            <person name="Sun X."/>
            <person name="Fei Z."/>
            <person name="Harrison M."/>
        </authorList>
    </citation>
    <scope>NUCLEOTIDE SEQUENCE [LARGE SCALE GENOMIC DNA]</scope>
    <source>
        <strain evidence="2 3">IT104</strain>
    </source>
</reference>
<evidence type="ECO:0000313" key="3">
    <source>
        <dbReference type="Proteomes" id="UP000266861"/>
    </source>
</evidence>
<name>A0A397JQ85_9GLOM</name>
<dbReference type="PROSITE" id="PS50011">
    <property type="entry name" value="PROTEIN_KINASE_DOM"/>
    <property type="match status" value="1"/>
</dbReference>
<dbReference type="InterPro" id="IPR006597">
    <property type="entry name" value="Sel1-like"/>
</dbReference>
<dbReference type="OrthoDB" id="272077at2759"/>
<dbReference type="PANTHER" id="PTHR43628:SF1">
    <property type="entry name" value="CHITIN SYNTHASE REGULATORY FACTOR 2-RELATED"/>
    <property type="match status" value="1"/>
</dbReference>
<dbReference type="GO" id="GO:0005524">
    <property type="term" value="F:ATP binding"/>
    <property type="evidence" value="ECO:0007669"/>
    <property type="project" value="InterPro"/>
</dbReference>
<evidence type="ECO:0000259" key="1">
    <source>
        <dbReference type="PROSITE" id="PS50011"/>
    </source>
</evidence>
<protein>
    <recommendedName>
        <fullName evidence="1">Protein kinase domain-containing protein</fullName>
    </recommendedName>
</protein>
<dbReference type="InterPro" id="IPR001245">
    <property type="entry name" value="Ser-Thr/Tyr_kinase_cat_dom"/>
</dbReference>
<dbReference type="GO" id="GO:0004672">
    <property type="term" value="F:protein kinase activity"/>
    <property type="evidence" value="ECO:0007669"/>
    <property type="project" value="InterPro"/>
</dbReference>
<gene>
    <name evidence="2" type="ORF">Glove_37g97</name>
</gene>
<dbReference type="InterPro" id="IPR052945">
    <property type="entry name" value="Mitotic_Regulator"/>
</dbReference>
<dbReference type="SUPFAM" id="SSF81901">
    <property type="entry name" value="HCP-like"/>
    <property type="match status" value="1"/>
</dbReference>
<proteinExistence type="predicted"/>
<feature type="domain" description="Protein kinase" evidence="1">
    <location>
        <begin position="23"/>
        <end position="279"/>
    </location>
</feature>
<evidence type="ECO:0000313" key="2">
    <source>
        <dbReference type="EMBL" id="RHZ87354.1"/>
    </source>
</evidence>
<dbReference type="Gene3D" id="1.10.510.10">
    <property type="entry name" value="Transferase(Phosphotransferase) domain 1"/>
    <property type="match status" value="1"/>
</dbReference>
<dbReference type="Gene3D" id="1.25.40.10">
    <property type="entry name" value="Tetratricopeptide repeat domain"/>
    <property type="match status" value="2"/>
</dbReference>
<comment type="caution">
    <text evidence="2">The sequence shown here is derived from an EMBL/GenBank/DDBJ whole genome shotgun (WGS) entry which is preliminary data.</text>
</comment>